<reference evidence="2" key="1">
    <citation type="submission" date="2005-09" db="EMBL/GenBank/DDBJ databases">
        <authorList>
            <person name="Mural R.J."/>
            <person name="Li P.W."/>
            <person name="Adams M.D."/>
            <person name="Amanatides P.G."/>
            <person name="Baden-Tillson H."/>
            <person name="Barnstead M."/>
            <person name="Chin S.H."/>
            <person name="Dew I."/>
            <person name="Evans C.A."/>
            <person name="Ferriera S."/>
            <person name="Flanigan M."/>
            <person name="Fosler C."/>
            <person name="Glodek A."/>
            <person name="Gu Z."/>
            <person name="Holt R.A."/>
            <person name="Jennings D."/>
            <person name="Kraft C.L."/>
            <person name="Lu F."/>
            <person name="Nguyen T."/>
            <person name="Nusskern D.R."/>
            <person name="Pfannkoch C.M."/>
            <person name="Sitter C."/>
            <person name="Sutton G.G."/>
            <person name="Venter J.C."/>
            <person name="Wang Z."/>
            <person name="Woodage T."/>
            <person name="Zheng X.H."/>
            <person name="Zhong F."/>
        </authorList>
    </citation>
    <scope>NUCLEOTIDE SEQUENCE [LARGE SCALE GENOMIC DNA]</scope>
    <source>
        <strain>BN</strain>
        <strain evidence="2">Sprague-Dawley</strain>
    </source>
</reference>
<dbReference type="EMBL" id="CH473961">
    <property type="protein sequence ID" value="EDM01123.1"/>
    <property type="molecule type" value="Genomic_DNA"/>
</dbReference>
<dbReference type="Proteomes" id="UP000234681">
    <property type="component" value="Chromosome 2"/>
</dbReference>
<accession>A6IHH5</accession>
<protein>
    <submittedName>
        <fullName evidence="1">RCG41476</fullName>
    </submittedName>
</protein>
<name>A6IHH5_RAT</name>
<sequence>MPGSNSTMSLSLRSHQS</sequence>
<evidence type="ECO:0000313" key="2">
    <source>
        <dbReference type="Proteomes" id="UP000234681"/>
    </source>
</evidence>
<organism evidence="1 2">
    <name type="scientific">Rattus norvegicus</name>
    <name type="common">Rat</name>
    <dbReference type="NCBI Taxonomy" id="10116"/>
    <lineage>
        <taxon>Eukaryota</taxon>
        <taxon>Metazoa</taxon>
        <taxon>Chordata</taxon>
        <taxon>Craniata</taxon>
        <taxon>Vertebrata</taxon>
        <taxon>Euteleostomi</taxon>
        <taxon>Mammalia</taxon>
        <taxon>Eutheria</taxon>
        <taxon>Euarchontoglires</taxon>
        <taxon>Glires</taxon>
        <taxon>Rodentia</taxon>
        <taxon>Myomorpha</taxon>
        <taxon>Muroidea</taxon>
        <taxon>Muridae</taxon>
        <taxon>Murinae</taxon>
        <taxon>Rattus</taxon>
    </lineage>
</organism>
<dbReference type="AlphaFoldDB" id="A6IHH5"/>
<gene>
    <name evidence="1" type="ORF">rCG_41476</name>
</gene>
<evidence type="ECO:0000313" key="1">
    <source>
        <dbReference type="EMBL" id="EDM01123.1"/>
    </source>
</evidence>
<proteinExistence type="predicted"/>